<organism evidence="3 4">
    <name type="scientific">Lysobacter silvisoli</name>
    <dbReference type="NCBI Taxonomy" id="2293254"/>
    <lineage>
        <taxon>Bacteria</taxon>
        <taxon>Pseudomonadati</taxon>
        <taxon>Pseudomonadota</taxon>
        <taxon>Gammaproteobacteria</taxon>
        <taxon>Lysobacterales</taxon>
        <taxon>Lysobacteraceae</taxon>
        <taxon>Lysobacter</taxon>
    </lineage>
</organism>
<dbReference type="InterPro" id="IPR050816">
    <property type="entry name" value="Flavin-dep_Halogenase_NPB"/>
</dbReference>
<dbReference type="PANTHER" id="PTHR43747">
    <property type="entry name" value="FAD-BINDING PROTEIN"/>
    <property type="match status" value="1"/>
</dbReference>
<dbReference type="PANTHER" id="PTHR43747:SF1">
    <property type="entry name" value="SLR1998 PROTEIN"/>
    <property type="match status" value="1"/>
</dbReference>
<reference evidence="3 4" key="1">
    <citation type="submission" date="2018-08" db="EMBL/GenBank/DDBJ databases">
        <title>Lysobacter sp. zong2l5, whole genome shotgun sequence.</title>
        <authorList>
            <person name="Zhang X."/>
            <person name="Feng G."/>
            <person name="Zhu H."/>
        </authorList>
    </citation>
    <scope>NUCLEOTIDE SEQUENCE [LARGE SCALE GENOMIC DNA]</scope>
    <source>
        <strain evidence="4">zong2l5</strain>
    </source>
</reference>
<feature type="domain" description="FAD-binding" evidence="2">
    <location>
        <begin position="29"/>
        <end position="367"/>
    </location>
</feature>
<accession>A0A371JXQ4</accession>
<dbReference type="GO" id="GO:0071949">
    <property type="term" value="F:FAD binding"/>
    <property type="evidence" value="ECO:0007669"/>
    <property type="project" value="InterPro"/>
</dbReference>
<proteinExistence type="predicted"/>
<evidence type="ECO:0000259" key="2">
    <source>
        <dbReference type="Pfam" id="PF01494"/>
    </source>
</evidence>
<evidence type="ECO:0000313" key="4">
    <source>
        <dbReference type="Proteomes" id="UP000264492"/>
    </source>
</evidence>
<dbReference type="Proteomes" id="UP000264492">
    <property type="component" value="Unassembled WGS sequence"/>
</dbReference>
<dbReference type="AlphaFoldDB" id="A0A371JXQ4"/>
<dbReference type="OrthoDB" id="103324at2"/>
<sequence>MSSTTPAPGPAGAPDAKLNETASAPLTPDVLVIGGGPAGTTAATLLARKGWQVLLLEKDAHPRFHIGESLLPMNLPILERLGVLEQVKAIGTHKPGAEFPIDDRNYNTFRFERALNPKFGYAYQVKREEFDQLLFRNAQANGVDARERVKVEKVEFGADGRPATVHARAADGSALTVRPRYVVDGSGRDAFFGSQLKLKRKNPLHQSAAIFSHFTGVQRREGEDAGNITVQRFAHGWMWLIPLQKDVMSVGAVCFPEYLKQRRGETEAFLMKTLESEPQVWARMRGAQRVGAVHVTGNYSYTCTQMTGPGWVMVGDAYAFVDPVFSSGVYLGMNSGEQAAEVVDGALREPAREAQLQRAMVKRLKRGLKHFQWFIYRFTTPVMQRLFSDPRNHWQVEQAVISMLAGDVFDNPAVLRRLRLFRLVYALTALRMAPTALRGWLRRRRQVGVDFRGDTLQQGNP</sequence>
<gene>
    <name evidence="3" type="ORF">DX914_15385</name>
</gene>
<feature type="region of interest" description="Disordered" evidence="1">
    <location>
        <begin position="1"/>
        <end position="20"/>
    </location>
</feature>
<protein>
    <submittedName>
        <fullName evidence="3">NAD(P)/FAD-dependent oxidoreductase</fullName>
    </submittedName>
</protein>
<dbReference type="SUPFAM" id="SSF51905">
    <property type="entry name" value="FAD/NAD(P)-binding domain"/>
    <property type="match status" value="1"/>
</dbReference>
<dbReference type="Gene3D" id="3.50.50.60">
    <property type="entry name" value="FAD/NAD(P)-binding domain"/>
    <property type="match status" value="1"/>
</dbReference>
<evidence type="ECO:0000313" key="3">
    <source>
        <dbReference type="EMBL" id="RDZ26387.1"/>
    </source>
</evidence>
<evidence type="ECO:0000256" key="1">
    <source>
        <dbReference type="SAM" id="MobiDB-lite"/>
    </source>
</evidence>
<keyword evidence="4" id="KW-1185">Reference proteome</keyword>
<dbReference type="EMBL" id="QTSU01000003">
    <property type="protein sequence ID" value="RDZ26387.1"/>
    <property type="molecule type" value="Genomic_DNA"/>
</dbReference>
<dbReference type="InterPro" id="IPR036188">
    <property type="entry name" value="FAD/NAD-bd_sf"/>
</dbReference>
<dbReference type="RefSeq" id="WP_115860353.1">
    <property type="nucleotide sequence ID" value="NZ_QTSU01000003.1"/>
</dbReference>
<dbReference type="Pfam" id="PF01494">
    <property type="entry name" value="FAD_binding_3"/>
    <property type="match status" value="1"/>
</dbReference>
<dbReference type="InterPro" id="IPR002938">
    <property type="entry name" value="FAD-bd"/>
</dbReference>
<name>A0A371JXQ4_9GAMM</name>
<comment type="caution">
    <text evidence="3">The sequence shown here is derived from an EMBL/GenBank/DDBJ whole genome shotgun (WGS) entry which is preliminary data.</text>
</comment>